<evidence type="ECO:0000313" key="4">
    <source>
        <dbReference type="Proteomes" id="UP001472866"/>
    </source>
</evidence>
<dbReference type="CDD" id="cd23945">
    <property type="entry name" value="PAPS_reductase"/>
    <property type="match status" value="1"/>
</dbReference>
<reference evidence="3 4" key="1">
    <citation type="submission" date="2024-03" db="EMBL/GenBank/DDBJ databases">
        <title>Complete genome sequence of the green alga Chloropicon roscoffensis RCC1871.</title>
        <authorList>
            <person name="Lemieux C."/>
            <person name="Pombert J.-F."/>
            <person name="Otis C."/>
            <person name="Turmel M."/>
        </authorList>
    </citation>
    <scope>NUCLEOTIDE SEQUENCE [LARGE SCALE GENOMIC DNA]</scope>
    <source>
        <strain evidence="3 4">RCC1871</strain>
    </source>
</reference>
<dbReference type="Gene3D" id="3.40.50.620">
    <property type="entry name" value="HUPs"/>
    <property type="match status" value="1"/>
</dbReference>
<dbReference type="Pfam" id="PF01507">
    <property type="entry name" value="PAPS_reduct"/>
    <property type="match status" value="1"/>
</dbReference>
<dbReference type="AlphaFoldDB" id="A0AAX4P7E9"/>
<dbReference type="InterPro" id="IPR036249">
    <property type="entry name" value="Thioredoxin-like_sf"/>
</dbReference>
<dbReference type="GO" id="GO:0019379">
    <property type="term" value="P:sulfate assimilation, phosphoadenylyl sulfate reduction by phosphoadenylyl-sulfate reductase (thioredoxin)"/>
    <property type="evidence" value="ECO:0007669"/>
    <property type="project" value="TreeGrafter"/>
</dbReference>
<proteinExistence type="predicted"/>
<dbReference type="Gene3D" id="3.40.30.10">
    <property type="entry name" value="Glutaredoxin"/>
    <property type="match status" value="1"/>
</dbReference>
<keyword evidence="4" id="KW-1185">Reference proteome</keyword>
<accession>A0AAX4P7E9</accession>
<dbReference type="PANTHER" id="PTHR46509:SF2">
    <property type="entry name" value="PHOSPHOADENOSINE PHOSPHOSULFATE REDUCTASE"/>
    <property type="match status" value="1"/>
</dbReference>
<dbReference type="InterPro" id="IPR014729">
    <property type="entry name" value="Rossmann-like_a/b/a_fold"/>
</dbReference>
<dbReference type="EMBL" id="CP151505">
    <property type="protein sequence ID" value="WZN61991.1"/>
    <property type="molecule type" value="Genomic_DNA"/>
</dbReference>
<feature type="region of interest" description="Disordered" evidence="1">
    <location>
        <begin position="1"/>
        <end position="21"/>
    </location>
</feature>
<dbReference type="PANTHER" id="PTHR46509">
    <property type="entry name" value="PHOSPHOADENOSINE PHOSPHOSULFATE REDUCTASE"/>
    <property type="match status" value="1"/>
</dbReference>
<protein>
    <submittedName>
        <fullName evidence="3">Phosphoadenosine-phosphosulfate reductase</fullName>
    </submittedName>
</protein>
<dbReference type="GO" id="GO:0004604">
    <property type="term" value="F:phosphoadenylyl-sulfate reductase (thioredoxin) activity"/>
    <property type="evidence" value="ECO:0007669"/>
    <property type="project" value="TreeGrafter"/>
</dbReference>
<evidence type="ECO:0000256" key="1">
    <source>
        <dbReference type="SAM" id="MobiDB-lite"/>
    </source>
</evidence>
<evidence type="ECO:0000313" key="3">
    <source>
        <dbReference type="EMBL" id="WZN61991.1"/>
    </source>
</evidence>
<dbReference type="InterPro" id="IPR013766">
    <property type="entry name" value="Thioredoxin_domain"/>
</dbReference>
<dbReference type="Proteomes" id="UP001472866">
    <property type="component" value="Chromosome 05"/>
</dbReference>
<dbReference type="SUPFAM" id="SSF52402">
    <property type="entry name" value="Adenine nucleotide alpha hydrolases-like"/>
    <property type="match status" value="1"/>
</dbReference>
<dbReference type="InterPro" id="IPR002500">
    <property type="entry name" value="PAPS_reduct_dom"/>
</dbReference>
<sequence>MMKTEFVKGVSRAPGATTQGARRCGAKNNVRVVARHQGAGAGVAARHQSTASLATVGRSSISRASVLVPRAASYDQEQFIAESKEMRLKHLEEQAMYALKISCENFDHAVFPNAMIAGDVVITHLLSRLGYLKDGKCKVMVVDTFHLFPETMEFLKEMEDFYDFKAEVFCAEGIPVGDKAAYDAKYGADLWKEDIEQYDKVCKVEPFQRGLKTLETNCMINGRTRWQGFERAWIDLFENAPIGGGLAKCNPLAYWTLEDCFDYIAKYEIPHHPLHAEGYPSIGDAKDTIPIPEDGSVTFKNFEFQGDKAQWLDYASERKGRFVGLTKKDGSAKTECGIHVEGAERTFDRDLWEADKGSAVKQLDDEAAVESFVANGPAVLAVYAPWCQFCQAMEEEYEKLAKELDIPVAKFRGDEQRDFVQANLNTESFPTVNIVTASGDVVKYDSEARSVSDFTAFVEQTVGAKTT</sequence>
<dbReference type="Pfam" id="PF00085">
    <property type="entry name" value="Thioredoxin"/>
    <property type="match status" value="1"/>
</dbReference>
<dbReference type="GO" id="GO:0005737">
    <property type="term" value="C:cytoplasm"/>
    <property type="evidence" value="ECO:0007669"/>
    <property type="project" value="TreeGrafter"/>
</dbReference>
<evidence type="ECO:0000259" key="2">
    <source>
        <dbReference type="PROSITE" id="PS51352"/>
    </source>
</evidence>
<feature type="domain" description="Thioredoxin" evidence="2">
    <location>
        <begin position="340"/>
        <end position="463"/>
    </location>
</feature>
<name>A0AAX4P7E9_9CHLO</name>
<dbReference type="PROSITE" id="PS51352">
    <property type="entry name" value="THIOREDOXIN_2"/>
    <property type="match status" value="1"/>
</dbReference>
<gene>
    <name evidence="3" type="ORF">HKI87_05g35270</name>
</gene>
<dbReference type="SUPFAM" id="SSF52833">
    <property type="entry name" value="Thioredoxin-like"/>
    <property type="match status" value="1"/>
</dbReference>
<organism evidence="3 4">
    <name type="scientific">Chloropicon roscoffensis</name>
    <dbReference type="NCBI Taxonomy" id="1461544"/>
    <lineage>
        <taxon>Eukaryota</taxon>
        <taxon>Viridiplantae</taxon>
        <taxon>Chlorophyta</taxon>
        <taxon>Chloropicophyceae</taxon>
        <taxon>Chloropicales</taxon>
        <taxon>Chloropicaceae</taxon>
        <taxon>Chloropicon</taxon>
    </lineage>
</organism>